<feature type="compositionally biased region" description="Basic and acidic residues" evidence="1">
    <location>
        <begin position="58"/>
        <end position="76"/>
    </location>
</feature>
<feature type="region of interest" description="Disordered" evidence="1">
    <location>
        <begin position="254"/>
        <end position="277"/>
    </location>
</feature>
<evidence type="ECO:0000313" key="2">
    <source>
        <dbReference type="Proteomes" id="UP000095280"/>
    </source>
</evidence>
<evidence type="ECO:0000256" key="1">
    <source>
        <dbReference type="SAM" id="MobiDB-lite"/>
    </source>
</evidence>
<dbReference type="WBParaSite" id="maker-uti_cns_0004938-snap-gene-0.5-mRNA-1">
    <property type="protein sequence ID" value="maker-uti_cns_0004938-snap-gene-0.5-mRNA-1"/>
    <property type="gene ID" value="maker-uti_cns_0004938-snap-gene-0.5"/>
</dbReference>
<accession>A0A1I8H808</accession>
<reference evidence="3" key="1">
    <citation type="submission" date="2016-11" db="UniProtKB">
        <authorList>
            <consortium name="WormBaseParasite"/>
        </authorList>
    </citation>
    <scope>IDENTIFICATION</scope>
</reference>
<proteinExistence type="predicted"/>
<keyword evidence="2" id="KW-1185">Reference proteome</keyword>
<sequence>MNLDAFHDPYAAGLRPSGSDFLRNDSNPSSKGSLIRQGSAESNGSEQSSAEAASVIDEDTRRERQRQASEQLEKAKTKPVAFAVRTNVSYDGANDTECPVPGQAISFSVRDFLHIKEKFDGYWWIGRLIREGSDCQFVPSPARLDNLKAQQRSGGGGSGASKTAAAQGTGANANTPPTTNQAPLMEPALLDDSGDADSLGYGGGGGRTGKAGSAAAAAAAAAADPTKKKAFFKKVTYGTNERIVYEAQASNGSNNGGGVVVGGGSGGGGVGNDEGPKVVFSVRIGSRDLVR</sequence>
<dbReference type="AlphaFoldDB" id="A0A1I8H808"/>
<feature type="compositionally biased region" description="Polar residues" evidence="1">
    <location>
        <begin position="39"/>
        <end position="51"/>
    </location>
</feature>
<dbReference type="SUPFAM" id="SSF50044">
    <property type="entry name" value="SH3-domain"/>
    <property type="match status" value="1"/>
</dbReference>
<dbReference type="PANTHER" id="PTHR11824">
    <property type="entry name" value="VOLTAGE-DEPENDENT CALCIUM CHANNEL BETA SUBUNIT"/>
    <property type="match status" value="1"/>
</dbReference>
<protein>
    <submittedName>
        <fullName evidence="3">VGCC_beta4Aa_N domain-containing protein</fullName>
    </submittedName>
</protein>
<feature type="region of interest" description="Disordered" evidence="1">
    <location>
        <begin position="1"/>
        <end position="78"/>
    </location>
</feature>
<organism evidence="2 3">
    <name type="scientific">Macrostomum lignano</name>
    <dbReference type="NCBI Taxonomy" id="282301"/>
    <lineage>
        <taxon>Eukaryota</taxon>
        <taxon>Metazoa</taxon>
        <taxon>Spiralia</taxon>
        <taxon>Lophotrochozoa</taxon>
        <taxon>Platyhelminthes</taxon>
        <taxon>Rhabditophora</taxon>
        <taxon>Macrostomorpha</taxon>
        <taxon>Macrostomida</taxon>
        <taxon>Macrostomidae</taxon>
        <taxon>Macrostomum</taxon>
    </lineage>
</organism>
<name>A0A1I8H808_9PLAT</name>
<feature type="region of interest" description="Disordered" evidence="1">
    <location>
        <begin position="148"/>
        <end position="207"/>
    </location>
</feature>
<dbReference type="Gene3D" id="2.30.30.40">
    <property type="entry name" value="SH3 Domains"/>
    <property type="match status" value="1"/>
</dbReference>
<feature type="compositionally biased region" description="Gly residues" evidence="1">
    <location>
        <begin position="254"/>
        <end position="272"/>
    </location>
</feature>
<dbReference type="Proteomes" id="UP000095280">
    <property type="component" value="Unplaced"/>
</dbReference>
<evidence type="ECO:0000313" key="3">
    <source>
        <dbReference type="WBParaSite" id="maker-uti_cns_0004938-snap-gene-0.5-mRNA-1"/>
    </source>
</evidence>
<dbReference type="CDD" id="cd11863">
    <property type="entry name" value="SH3_CACNB"/>
    <property type="match status" value="1"/>
</dbReference>
<feature type="compositionally biased region" description="Low complexity" evidence="1">
    <location>
        <begin position="160"/>
        <end position="199"/>
    </location>
</feature>
<dbReference type="InterPro" id="IPR036028">
    <property type="entry name" value="SH3-like_dom_sf"/>
</dbReference>